<keyword evidence="3 6" id="KW-1133">Transmembrane helix</keyword>
<dbReference type="InterPro" id="IPR045863">
    <property type="entry name" value="CorA_TM1_TM2"/>
</dbReference>
<reference evidence="7 8" key="1">
    <citation type="journal article" date="2016" name="Nat. Commun.">
        <title>Ectomycorrhizal ecology is imprinted in the genome of the dominant symbiotic fungus Cenococcum geophilum.</title>
        <authorList>
            <consortium name="DOE Joint Genome Institute"/>
            <person name="Peter M."/>
            <person name="Kohler A."/>
            <person name="Ohm R.A."/>
            <person name="Kuo A."/>
            <person name="Krutzmann J."/>
            <person name="Morin E."/>
            <person name="Arend M."/>
            <person name="Barry K.W."/>
            <person name="Binder M."/>
            <person name="Choi C."/>
            <person name="Clum A."/>
            <person name="Copeland A."/>
            <person name="Grisel N."/>
            <person name="Haridas S."/>
            <person name="Kipfer T."/>
            <person name="LaButti K."/>
            <person name="Lindquist E."/>
            <person name="Lipzen A."/>
            <person name="Maire R."/>
            <person name="Meier B."/>
            <person name="Mihaltcheva S."/>
            <person name="Molinier V."/>
            <person name="Murat C."/>
            <person name="Poggeler S."/>
            <person name="Quandt C.A."/>
            <person name="Sperisen C."/>
            <person name="Tritt A."/>
            <person name="Tisserant E."/>
            <person name="Crous P.W."/>
            <person name="Henrissat B."/>
            <person name="Nehls U."/>
            <person name="Egli S."/>
            <person name="Spatafora J.W."/>
            <person name="Grigoriev I.V."/>
            <person name="Martin F.M."/>
        </authorList>
    </citation>
    <scope>NUCLEOTIDE SEQUENCE [LARGE SCALE GENOMIC DNA]</scope>
    <source>
        <strain evidence="7 8">CBS 459.81</strain>
    </source>
</reference>
<evidence type="ECO:0000256" key="3">
    <source>
        <dbReference type="ARBA" id="ARBA00022989"/>
    </source>
</evidence>
<feature type="transmembrane region" description="Helical" evidence="6">
    <location>
        <begin position="517"/>
        <end position="537"/>
    </location>
</feature>
<sequence>MANIASNQTRPGAALPQQASAGNTTGRESSPPNPYSELQPYLRSLWEHREAFPAINSLLSKLTNTDFGRKLVQDWYQTQIGRVPGRCYCLQFRADGVSKLSGFENGFPSPESLREYLADHPAQNSRLMKNHRLFILEDLHSEYVDALGWGLGVDPLVFVSQMDTWNFTDSVSVPSQVLPSTSSPEQSFTLRYYETRTLEDPGSIDTLRMQTTFAINRRRYQRWRQIDLPAGGVADKQTAFIRRCASFWTSQEPGQADEGWDAVLLVDPAVGPYILQDAIQYHNRGRLWNARLWDGRETVGLRSHSSHAYHGGSLILPNSRFKAVATEVPSYFARFPKKHERESPLDILIFAWTKVAPLSLVDKAIAHSPNAAYHLLKYVAQHWNNQLEMVNTTIYKGEYLREDYKSKIDEEQLRAQWKVDLLRLKEIEKDVDAIRRDLTSQLRAATSNLVRLGVVLGCEAVDADLPLALKDAQKDFITIRTSLQPLCERAEALTGIIDDLSNMRAGFKSISNTEYGLRLLLFVSAVIFPMTLVASIFSMGDDYRPGGRWFWKFWAVSMPFVAAFVIVLVPRPSKLVQNLLYPLKLAAQTRQTRRTSKIKGAGERITA</sequence>
<evidence type="ECO:0000256" key="5">
    <source>
        <dbReference type="SAM" id="MobiDB-lite"/>
    </source>
</evidence>
<dbReference type="Gene3D" id="1.20.58.340">
    <property type="entry name" value="Magnesium transport protein CorA, transmembrane region"/>
    <property type="match status" value="1"/>
</dbReference>
<feature type="transmembrane region" description="Helical" evidence="6">
    <location>
        <begin position="549"/>
        <end position="569"/>
    </location>
</feature>
<keyword evidence="2 6" id="KW-0812">Transmembrane</keyword>
<evidence type="ECO:0000256" key="4">
    <source>
        <dbReference type="ARBA" id="ARBA00023136"/>
    </source>
</evidence>
<protein>
    <submittedName>
        <fullName evidence="7">Uncharacterized protein</fullName>
    </submittedName>
</protein>
<dbReference type="SUPFAM" id="SSF144083">
    <property type="entry name" value="Magnesium transport protein CorA, transmembrane region"/>
    <property type="match status" value="1"/>
</dbReference>
<dbReference type="GO" id="GO:0016020">
    <property type="term" value="C:membrane"/>
    <property type="evidence" value="ECO:0007669"/>
    <property type="project" value="UniProtKB-SubCell"/>
</dbReference>
<keyword evidence="8" id="KW-1185">Reference proteome</keyword>
<comment type="subcellular location">
    <subcellularLocation>
        <location evidence="1">Membrane</location>
        <topology evidence="1">Multi-pass membrane protein</topology>
    </subcellularLocation>
</comment>
<evidence type="ECO:0000256" key="2">
    <source>
        <dbReference type="ARBA" id="ARBA00022692"/>
    </source>
</evidence>
<evidence type="ECO:0000256" key="6">
    <source>
        <dbReference type="SAM" id="Phobius"/>
    </source>
</evidence>
<organism evidence="7 8">
    <name type="scientific">Lepidopterella palustris CBS 459.81</name>
    <dbReference type="NCBI Taxonomy" id="1314670"/>
    <lineage>
        <taxon>Eukaryota</taxon>
        <taxon>Fungi</taxon>
        <taxon>Dikarya</taxon>
        <taxon>Ascomycota</taxon>
        <taxon>Pezizomycotina</taxon>
        <taxon>Dothideomycetes</taxon>
        <taxon>Pleosporomycetidae</taxon>
        <taxon>Mytilinidiales</taxon>
        <taxon>Argynnaceae</taxon>
        <taxon>Lepidopterella</taxon>
    </lineage>
</organism>
<keyword evidence="4 6" id="KW-0472">Membrane</keyword>
<dbReference type="AlphaFoldDB" id="A0A8E2DYL6"/>
<dbReference type="OrthoDB" id="5428055at2759"/>
<evidence type="ECO:0000313" key="7">
    <source>
        <dbReference type="EMBL" id="OCK74034.1"/>
    </source>
</evidence>
<dbReference type="EMBL" id="KV745578">
    <property type="protein sequence ID" value="OCK74034.1"/>
    <property type="molecule type" value="Genomic_DNA"/>
</dbReference>
<dbReference type="Proteomes" id="UP000250266">
    <property type="component" value="Unassembled WGS sequence"/>
</dbReference>
<accession>A0A8E2DYL6</accession>
<evidence type="ECO:0000256" key="1">
    <source>
        <dbReference type="ARBA" id="ARBA00004141"/>
    </source>
</evidence>
<gene>
    <name evidence="7" type="ORF">K432DRAFT_364094</name>
</gene>
<feature type="region of interest" description="Disordered" evidence="5">
    <location>
        <begin position="1"/>
        <end position="35"/>
    </location>
</feature>
<feature type="compositionally biased region" description="Polar residues" evidence="5">
    <location>
        <begin position="17"/>
        <end position="30"/>
    </location>
</feature>
<feature type="compositionally biased region" description="Polar residues" evidence="5">
    <location>
        <begin position="1"/>
        <end position="10"/>
    </location>
</feature>
<proteinExistence type="predicted"/>
<evidence type="ECO:0000313" key="8">
    <source>
        <dbReference type="Proteomes" id="UP000250266"/>
    </source>
</evidence>
<name>A0A8E2DYL6_9PEZI</name>